<evidence type="ECO:0000313" key="2">
    <source>
        <dbReference type="EMBL" id="PSB33929.1"/>
    </source>
</evidence>
<dbReference type="Pfam" id="PF07878">
    <property type="entry name" value="RHH_5"/>
    <property type="match status" value="1"/>
</dbReference>
<dbReference type="GO" id="GO:0006355">
    <property type="term" value="P:regulation of DNA-templated transcription"/>
    <property type="evidence" value="ECO:0007669"/>
    <property type="project" value="InterPro"/>
</dbReference>
<evidence type="ECO:0000313" key="3">
    <source>
        <dbReference type="Proteomes" id="UP000239576"/>
    </source>
</evidence>
<dbReference type="InterPro" id="IPR012869">
    <property type="entry name" value="RHH_5"/>
</dbReference>
<dbReference type="RefSeq" id="WP_106254919.1">
    <property type="nucleotide sequence ID" value="NZ_CAWNSW010000059.1"/>
</dbReference>
<dbReference type="InterPro" id="IPR010985">
    <property type="entry name" value="Ribbon_hlx_hlx"/>
</dbReference>
<keyword evidence="3" id="KW-1185">Reference proteome</keyword>
<dbReference type="EMBL" id="PVWK01000016">
    <property type="protein sequence ID" value="PSB33929.1"/>
    <property type="molecule type" value="Genomic_DNA"/>
</dbReference>
<comment type="caution">
    <text evidence="2">The sequence shown here is derived from an EMBL/GenBank/DDBJ whole genome shotgun (WGS) entry which is preliminary data.</text>
</comment>
<organism evidence="2 3">
    <name type="scientific">Stenomitos frigidus ULC18</name>
    <dbReference type="NCBI Taxonomy" id="2107698"/>
    <lineage>
        <taxon>Bacteria</taxon>
        <taxon>Bacillati</taxon>
        <taxon>Cyanobacteriota</taxon>
        <taxon>Cyanophyceae</taxon>
        <taxon>Leptolyngbyales</taxon>
        <taxon>Leptolyngbyaceae</taxon>
        <taxon>Stenomitos</taxon>
    </lineage>
</organism>
<name>A0A2T1EMF2_9CYAN</name>
<gene>
    <name evidence="2" type="ORF">C7B82_03440</name>
</gene>
<protein>
    <recommendedName>
        <fullName evidence="1">CopG-like ribbon-helix-helix domain-containing protein</fullName>
    </recommendedName>
</protein>
<feature type="domain" description="CopG-like ribbon-helix-helix" evidence="1">
    <location>
        <begin position="10"/>
        <end position="43"/>
    </location>
</feature>
<accession>A0A2T1EMF2</accession>
<proteinExistence type="predicted"/>
<dbReference type="AlphaFoldDB" id="A0A2T1EMF2"/>
<evidence type="ECO:0000259" key="1">
    <source>
        <dbReference type="Pfam" id="PF07878"/>
    </source>
</evidence>
<reference evidence="3" key="1">
    <citation type="submission" date="2018-02" db="EMBL/GenBank/DDBJ databases">
        <authorList>
            <person name="Moore K."/>
            <person name="Momper L."/>
        </authorList>
    </citation>
    <scope>NUCLEOTIDE SEQUENCE [LARGE SCALE GENOMIC DNA]</scope>
    <source>
        <strain evidence="3">ULC18</strain>
    </source>
</reference>
<dbReference type="Proteomes" id="UP000239576">
    <property type="component" value="Unassembled WGS sequence"/>
</dbReference>
<dbReference type="OrthoDB" id="561672at2"/>
<dbReference type="SUPFAM" id="SSF47598">
    <property type="entry name" value="Ribbon-helix-helix"/>
    <property type="match status" value="1"/>
</dbReference>
<reference evidence="2 3" key="2">
    <citation type="submission" date="2018-03" db="EMBL/GenBank/DDBJ databases">
        <title>The ancient ancestry and fast evolution of plastids.</title>
        <authorList>
            <person name="Moore K.R."/>
            <person name="Magnabosco C."/>
            <person name="Momper L."/>
            <person name="Gold D.A."/>
            <person name="Bosak T."/>
            <person name="Fournier G.P."/>
        </authorList>
    </citation>
    <scope>NUCLEOTIDE SEQUENCE [LARGE SCALE GENOMIC DNA]</scope>
    <source>
        <strain evidence="2 3">ULC18</strain>
    </source>
</reference>
<sequence length="60" mass="6878">MEKVAKKVFASVSDQLAEKLNKRAEGEGRSLSNLIGYLLEREMDDWQPEQQKPSVTQQNK</sequence>